<feature type="transmembrane region" description="Helical" evidence="1">
    <location>
        <begin position="46"/>
        <end position="65"/>
    </location>
</feature>
<gene>
    <name evidence="2" type="ORF">JOE68_004288</name>
</gene>
<sequence>MEHRVLSARTITAWGIGLLVLAAGSVAVLLVTLGSGEPRDGVRLDVIRTASSIVLGAGGAAALLLTARKQRYTELDLVHKDHDAAERRVTELYGKAADQLGSDKAPVRLAGLYALERLGQGNPAHRQTIVHLLCAYLRMPFTPPPDLRDRIGPRDAARLQEQEVRQTATGLLARHLRPDRPESYWPDIELDLSNATLVKLTLTHARLRQASFVGATFVGPATFRGTEFTGQADFREARFRGLADFRRVVFGDAVFRGARFSGETDFGVHTPAVLAGALTKVGDVRRKWPDGWVERPNGDGWAVLVREP</sequence>
<dbReference type="EMBL" id="JAFBCL010000001">
    <property type="protein sequence ID" value="MBM7813423.1"/>
    <property type="molecule type" value="Genomic_DNA"/>
</dbReference>
<reference evidence="2 3" key="1">
    <citation type="submission" date="2021-01" db="EMBL/GenBank/DDBJ databases">
        <title>Sequencing the genomes of 1000 actinobacteria strains.</title>
        <authorList>
            <person name="Klenk H.-P."/>
        </authorList>
    </citation>
    <scope>NUCLEOTIDE SEQUENCE [LARGE SCALE GENOMIC DNA]</scope>
    <source>
        <strain evidence="2 3">DSM 44581</strain>
    </source>
</reference>
<evidence type="ECO:0000313" key="2">
    <source>
        <dbReference type="EMBL" id="MBM7813423.1"/>
    </source>
</evidence>
<comment type="caution">
    <text evidence="2">The sequence shown here is derived from an EMBL/GenBank/DDBJ whole genome shotgun (WGS) entry which is preliminary data.</text>
</comment>
<dbReference type="RefSeq" id="WP_307819791.1">
    <property type="nucleotide sequence ID" value="NZ_JAFBCL010000001.1"/>
</dbReference>
<dbReference type="Proteomes" id="UP001195724">
    <property type="component" value="Unassembled WGS sequence"/>
</dbReference>
<dbReference type="SUPFAM" id="SSF141571">
    <property type="entry name" value="Pentapeptide repeat-like"/>
    <property type="match status" value="1"/>
</dbReference>
<keyword evidence="1" id="KW-0812">Transmembrane</keyword>
<proteinExistence type="predicted"/>
<feature type="transmembrane region" description="Helical" evidence="1">
    <location>
        <begin position="12"/>
        <end position="34"/>
    </location>
</feature>
<organism evidence="2 3">
    <name type="scientific">Saccharothrix algeriensis</name>
    <dbReference type="NCBI Taxonomy" id="173560"/>
    <lineage>
        <taxon>Bacteria</taxon>
        <taxon>Bacillati</taxon>
        <taxon>Actinomycetota</taxon>
        <taxon>Actinomycetes</taxon>
        <taxon>Pseudonocardiales</taxon>
        <taxon>Pseudonocardiaceae</taxon>
        <taxon>Saccharothrix</taxon>
    </lineage>
</organism>
<evidence type="ECO:0008006" key="4">
    <source>
        <dbReference type="Google" id="ProtNLM"/>
    </source>
</evidence>
<name>A0ABS2SB05_9PSEU</name>
<evidence type="ECO:0000313" key="3">
    <source>
        <dbReference type="Proteomes" id="UP001195724"/>
    </source>
</evidence>
<evidence type="ECO:0000256" key="1">
    <source>
        <dbReference type="SAM" id="Phobius"/>
    </source>
</evidence>
<dbReference type="Gene3D" id="2.160.20.80">
    <property type="entry name" value="E3 ubiquitin-protein ligase SopA"/>
    <property type="match status" value="1"/>
</dbReference>
<keyword evidence="3" id="KW-1185">Reference proteome</keyword>
<keyword evidence="1" id="KW-0472">Membrane</keyword>
<accession>A0ABS2SB05</accession>
<dbReference type="Pfam" id="PF13576">
    <property type="entry name" value="Pentapeptide_3"/>
    <property type="match status" value="1"/>
</dbReference>
<dbReference type="InterPro" id="IPR001646">
    <property type="entry name" value="5peptide_repeat"/>
</dbReference>
<protein>
    <recommendedName>
        <fullName evidence="4">Pentapeptide repeat-containing protein</fullName>
    </recommendedName>
</protein>
<dbReference type="Pfam" id="PF00805">
    <property type="entry name" value="Pentapeptide"/>
    <property type="match status" value="1"/>
</dbReference>
<keyword evidence="1" id="KW-1133">Transmembrane helix</keyword>